<dbReference type="AlphaFoldDB" id="A0ABD2WV79"/>
<evidence type="ECO:0000313" key="1">
    <source>
        <dbReference type="EMBL" id="KAL3397028.1"/>
    </source>
</evidence>
<keyword evidence="2" id="KW-1185">Reference proteome</keyword>
<organism evidence="1 2">
    <name type="scientific">Trichogramma kaykai</name>
    <dbReference type="NCBI Taxonomy" id="54128"/>
    <lineage>
        <taxon>Eukaryota</taxon>
        <taxon>Metazoa</taxon>
        <taxon>Ecdysozoa</taxon>
        <taxon>Arthropoda</taxon>
        <taxon>Hexapoda</taxon>
        <taxon>Insecta</taxon>
        <taxon>Pterygota</taxon>
        <taxon>Neoptera</taxon>
        <taxon>Endopterygota</taxon>
        <taxon>Hymenoptera</taxon>
        <taxon>Apocrita</taxon>
        <taxon>Proctotrupomorpha</taxon>
        <taxon>Chalcidoidea</taxon>
        <taxon>Trichogrammatidae</taxon>
        <taxon>Trichogramma</taxon>
    </lineage>
</organism>
<name>A0ABD2WV79_9HYME</name>
<dbReference type="EMBL" id="JBJJXI010000067">
    <property type="protein sequence ID" value="KAL3397028.1"/>
    <property type="molecule type" value="Genomic_DNA"/>
</dbReference>
<comment type="caution">
    <text evidence="1">The sequence shown here is derived from an EMBL/GenBank/DDBJ whole genome shotgun (WGS) entry which is preliminary data.</text>
</comment>
<accession>A0ABD2WV79</accession>
<sequence>METASQLEDFVSKNVYWIGCSGLSHMEFFAKLKIVLQNKNNYDHLKLLQSVRKKFCNTDPKIVDEFICNKRPHVYKKEKPPQNLAMLKPDMGTTEDYKKIKHEFHRKVHSLKKQTLKKTNKFSKNKITKTSPLVSSSKMNQFDGQTALEWAVANLLPDMVGVLLYYGADLSNFFFPDEEQFLEVLLTEELDMYGPVDLPAGLMAVIEQLEKRGYRLDLYDVYTMIVILIDGEYNMNLGEAAILCEEEEFANKAKRVLVKPGLSLYDLVGSRAARTAESVTYREYYDFARSKKLNDLAEKYREACALPISESMGNRFFLNWALKTILRVRDEDNDTSGSIVASVLDKYLTLTVVGWSSSPERNVDDIGDCHCTNVYRM</sequence>
<protein>
    <submittedName>
        <fullName evidence="1">Uncharacterized protein</fullName>
    </submittedName>
</protein>
<gene>
    <name evidence="1" type="ORF">TKK_009065</name>
</gene>
<reference evidence="1 2" key="1">
    <citation type="journal article" date="2024" name="bioRxiv">
        <title>A reference genome for Trichogramma kaykai: A tiny desert-dwelling parasitoid wasp with competing sex-ratio distorters.</title>
        <authorList>
            <person name="Culotta J."/>
            <person name="Lindsey A.R."/>
        </authorList>
    </citation>
    <scope>NUCLEOTIDE SEQUENCE [LARGE SCALE GENOMIC DNA]</scope>
    <source>
        <strain evidence="1 2">KSX58</strain>
    </source>
</reference>
<proteinExistence type="predicted"/>
<evidence type="ECO:0000313" key="2">
    <source>
        <dbReference type="Proteomes" id="UP001627154"/>
    </source>
</evidence>
<dbReference type="Proteomes" id="UP001627154">
    <property type="component" value="Unassembled WGS sequence"/>
</dbReference>